<feature type="compositionally biased region" description="Low complexity" evidence="1">
    <location>
        <begin position="46"/>
        <end position="62"/>
    </location>
</feature>
<evidence type="ECO:0000256" key="1">
    <source>
        <dbReference type="SAM" id="MobiDB-lite"/>
    </source>
</evidence>
<dbReference type="AlphaFoldDB" id="A0A8S2HUY9"/>
<evidence type="ECO:0000313" key="2">
    <source>
        <dbReference type="EMBL" id="CAF0899915.1"/>
    </source>
</evidence>
<evidence type="ECO:0000313" key="3">
    <source>
        <dbReference type="EMBL" id="CAF3680823.1"/>
    </source>
</evidence>
<proteinExistence type="predicted"/>
<comment type="caution">
    <text evidence="3">The sequence shown here is derived from an EMBL/GenBank/DDBJ whole genome shotgun (WGS) entry which is preliminary data.</text>
</comment>
<dbReference type="Proteomes" id="UP000677228">
    <property type="component" value="Unassembled WGS sequence"/>
</dbReference>
<evidence type="ECO:0000313" key="4">
    <source>
        <dbReference type="Proteomes" id="UP000682733"/>
    </source>
</evidence>
<reference evidence="3" key="1">
    <citation type="submission" date="2021-02" db="EMBL/GenBank/DDBJ databases">
        <authorList>
            <person name="Nowell W R."/>
        </authorList>
    </citation>
    <scope>NUCLEOTIDE SEQUENCE</scope>
</reference>
<dbReference type="Proteomes" id="UP000682733">
    <property type="component" value="Unassembled WGS sequence"/>
</dbReference>
<sequence>MSRVDSKVNKSGRLTLKPDFDLDLRSELNQIINKDQFVRSQIAALQQQTSTDQPNSPSSSNPKANFDTKWSWHY</sequence>
<gene>
    <name evidence="2" type="ORF">OVA965_LOCUS9569</name>
    <name evidence="3" type="ORF">TMI583_LOCUS9565</name>
</gene>
<protein>
    <submittedName>
        <fullName evidence="3">Uncharacterized protein</fullName>
    </submittedName>
</protein>
<dbReference type="EMBL" id="CAJNOK010003406">
    <property type="protein sequence ID" value="CAF0899915.1"/>
    <property type="molecule type" value="Genomic_DNA"/>
</dbReference>
<feature type="region of interest" description="Disordered" evidence="1">
    <location>
        <begin position="44"/>
        <end position="74"/>
    </location>
</feature>
<accession>A0A8S2HUY9</accession>
<organism evidence="3 4">
    <name type="scientific">Didymodactylos carnosus</name>
    <dbReference type="NCBI Taxonomy" id="1234261"/>
    <lineage>
        <taxon>Eukaryota</taxon>
        <taxon>Metazoa</taxon>
        <taxon>Spiralia</taxon>
        <taxon>Gnathifera</taxon>
        <taxon>Rotifera</taxon>
        <taxon>Eurotatoria</taxon>
        <taxon>Bdelloidea</taxon>
        <taxon>Philodinida</taxon>
        <taxon>Philodinidae</taxon>
        <taxon>Didymodactylos</taxon>
    </lineage>
</organism>
<dbReference type="EMBL" id="CAJOBA010003407">
    <property type="protein sequence ID" value="CAF3680823.1"/>
    <property type="molecule type" value="Genomic_DNA"/>
</dbReference>
<name>A0A8S2HUY9_9BILA</name>